<accession>A0A1H4PHX1</accession>
<protein>
    <recommendedName>
        <fullName evidence="3">Nucleotidyltransferase domain-containing protein</fullName>
    </recommendedName>
</protein>
<dbReference type="AlphaFoldDB" id="A0A1H4PHX1"/>
<proteinExistence type="predicted"/>
<dbReference type="Proteomes" id="UP000182241">
    <property type="component" value="Unassembled WGS sequence"/>
</dbReference>
<evidence type="ECO:0000313" key="2">
    <source>
        <dbReference type="Proteomes" id="UP000182241"/>
    </source>
</evidence>
<dbReference type="EMBL" id="FNSA01000003">
    <property type="protein sequence ID" value="SEC06931.1"/>
    <property type="molecule type" value="Genomic_DNA"/>
</dbReference>
<name>A0A1H4PHX1_TSUTY</name>
<sequence>MDRNTHPEIDDAVRRYLAAADRLLPGAVTAAALGGSVALGAYRPGASDIDMVAALDDAWRGRPDLVRRLRLLHLSQVPRVAGRLARGLGFSATVNTSFVWASDLRRPVTAIEPVASHVGEIFDPRGAFDVNPVVWAELAHGGVTVRGPGVAEWGLSPEPDLLAGWTRDNLRDYWSPLADRVARGSRPLRAGRVAWCLTGPARMHVTTTSGAVVSKADGARRARATFPEQAPILGVALAHLAGSAVPVQPPRDQWREQTIAAMRESIAAA</sequence>
<dbReference type="STRING" id="57704.SAMN04489793_1450"/>
<organism evidence="1 2">
    <name type="scientific">Tsukamurella tyrosinosolvens</name>
    <dbReference type="NCBI Taxonomy" id="57704"/>
    <lineage>
        <taxon>Bacteria</taxon>
        <taxon>Bacillati</taxon>
        <taxon>Actinomycetota</taxon>
        <taxon>Actinomycetes</taxon>
        <taxon>Mycobacteriales</taxon>
        <taxon>Tsukamurellaceae</taxon>
        <taxon>Tsukamurella</taxon>
    </lineage>
</organism>
<dbReference type="OrthoDB" id="4066793at2"/>
<dbReference type="RefSeq" id="WP_068741067.1">
    <property type="nucleotide sequence ID" value="NZ_FNSA01000003.1"/>
</dbReference>
<evidence type="ECO:0000313" key="1">
    <source>
        <dbReference type="EMBL" id="SEC06931.1"/>
    </source>
</evidence>
<dbReference type="SUPFAM" id="SSF81301">
    <property type="entry name" value="Nucleotidyltransferase"/>
    <property type="match status" value="1"/>
</dbReference>
<gene>
    <name evidence="1" type="ORF">SAMN04489793_1450</name>
</gene>
<keyword evidence="2" id="KW-1185">Reference proteome</keyword>
<evidence type="ECO:0008006" key="3">
    <source>
        <dbReference type="Google" id="ProtNLM"/>
    </source>
</evidence>
<dbReference type="InterPro" id="IPR043519">
    <property type="entry name" value="NT_sf"/>
</dbReference>
<reference evidence="2" key="1">
    <citation type="submission" date="2016-10" db="EMBL/GenBank/DDBJ databases">
        <authorList>
            <person name="Varghese N."/>
            <person name="Submissions S."/>
        </authorList>
    </citation>
    <scope>NUCLEOTIDE SEQUENCE [LARGE SCALE GENOMIC DNA]</scope>
    <source>
        <strain evidence="2">DSM 44234</strain>
    </source>
</reference>